<keyword evidence="2 5" id="KW-0561">Oxygen transport</keyword>
<dbReference type="InterPro" id="IPR012292">
    <property type="entry name" value="Globin/Proto"/>
</dbReference>
<keyword evidence="4" id="KW-0408">Iron</keyword>
<dbReference type="GO" id="GO:0020037">
    <property type="term" value="F:heme binding"/>
    <property type="evidence" value="ECO:0007669"/>
    <property type="project" value="InterPro"/>
</dbReference>
<evidence type="ECO:0000256" key="3">
    <source>
        <dbReference type="ARBA" id="ARBA00022723"/>
    </source>
</evidence>
<reference evidence="7 8" key="1">
    <citation type="submission" date="2020-08" db="EMBL/GenBank/DDBJ databases">
        <title>Genomic Encyclopedia of Type Strains, Phase IV (KMG-IV): sequencing the most valuable type-strain genomes for metagenomic binning, comparative biology and taxonomic classification.</title>
        <authorList>
            <person name="Goeker M."/>
        </authorList>
    </citation>
    <scope>NUCLEOTIDE SEQUENCE [LARGE SCALE GENOMIC DNA]</scope>
    <source>
        <strain evidence="7 8">DSM 27939</strain>
    </source>
</reference>
<dbReference type="PANTHER" id="PTHR43396">
    <property type="entry name" value="FLAVOHEMOPROTEIN"/>
    <property type="match status" value="1"/>
</dbReference>
<evidence type="ECO:0000256" key="4">
    <source>
        <dbReference type="ARBA" id="ARBA00023004"/>
    </source>
</evidence>
<dbReference type="EC" id="1.14.12.17" evidence="7"/>
<dbReference type="GO" id="GO:0071949">
    <property type="term" value="F:FAD binding"/>
    <property type="evidence" value="ECO:0007669"/>
    <property type="project" value="TreeGrafter"/>
</dbReference>
<gene>
    <name evidence="7" type="ORF">HNQ08_004354</name>
</gene>
<evidence type="ECO:0000256" key="5">
    <source>
        <dbReference type="RuleBase" id="RU000356"/>
    </source>
</evidence>
<dbReference type="PANTHER" id="PTHR43396:SF3">
    <property type="entry name" value="FLAVOHEMOPROTEIN"/>
    <property type="match status" value="1"/>
</dbReference>
<keyword evidence="1 5" id="KW-0349">Heme</keyword>
<sequence length="130" mass="14315">MRASLARLLLDPDEAARDFYNRLFAADPDVRALFRNGLHAQGQKFIATLDVFAGDLSRFGALRASVRRLGVRHAEYGVRPEQYATVGEVLMETLEARLGPAFTPEVRNAWALTYALLAGEMLAGAPAPRE</sequence>
<proteinExistence type="inferred from homology"/>
<dbReference type="AlphaFoldDB" id="A0A7W8NHX2"/>
<organism evidence="7 8">
    <name type="scientific">Deinococcus humi</name>
    <dbReference type="NCBI Taxonomy" id="662880"/>
    <lineage>
        <taxon>Bacteria</taxon>
        <taxon>Thermotogati</taxon>
        <taxon>Deinococcota</taxon>
        <taxon>Deinococci</taxon>
        <taxon>Deinococcales</taxon>
        <taxon>Deinococcaceae</taxon>
        <taxon>Deinococcus</taxon>
    </lineage>
</organism>
<evidence type="ECO:0000256" key="2">
    <source>
        <dbReference type="ARBA" id="ARBA00022621"/>
    </source>
</evidence>
<feature type="domain" description="Globin" evidence="6">
    <location>
        <begin position="1"/>
        <end position="126"/>
    </location>
</feature>
<evidence type="ECO:0000259" key="6">
    <source>
        <dbReference type="PROSITE" id="PS01033"/>
    </source>
</evidence>
<comment type="caution">
    <text evidence="7">The sequence shown here is derived from an EMBL/GenBank/DDBJ whole genome shotgun (WGS) entry which is preliminary data.</text>
</comment>
<protein>
    <submittedName>
        <fullName evidence="7">Nitric oxide dioxygenase</fullName>
        <ecNumber evidence="7">1.14.12.17</ecNumber>
    </submittedName>
</protein>
<dbReference type="EMBL" id="JACHFL010000016">
    <property type="protein sequence ID" value="MBB5365233.1"/>
    <property type="molecule type" value="Genomic_DNA"/>
</dbReference>
<keyword evidence="3" id="KW-0479">Metal-binding</keyword>
<accession>A0A7W8NHX2</accession>
<dbReference type="GO" id="GO:0008941">
    <property type="term" value="F:nitric oxide dioxygenase NAD(P)H activity"/>
    <property type="evidence" value="ECO:0007669"/>
    <property type="project" value="UniProtKB-EC"/>
</dbReference>
<keyword evidence="7" id="KW-0223">Dioxygenase</keyword>
<evidence type="ECO:0000256" key="1">
    <source>
        <dbReference type="ARBA" id="ARBA00022617"/>
    </source>
</evidence>
<dbReference type="GO" id="GO:0071500">
    <property type="term" value="P:cellular response to nitrosative stress"/>
    <property type="evidence" value="ECO:0007669"/>
    <property type="project" value="TreeGrafter"/>
</dbReference>
<keyword evidence="5" id="KW-0813">Transport</keyword>
<dbReference type="GO" id="GO:0019825">
    <property type="term" value="F:oxygen binding"/>
    <property type="evidence" value="ECO:0007669"/>
    <property type="project" value="InterPro"/>
</dbReference>
<keyword evidence="8" id="KW-1185">Reference proteome</keyword>
<dbReference type="InterPro" id="IPR009050">
    <property type="entry name" value="Globin-like_sf"/>
</dbReference>
<evidence type="ECO:0000313" key="8">
    <source>
        <dbReference type="Proteomes" id="UP000552709"/>
    </source>
</evidence>
<comment type="similarity">
    <text evidence="5">Belongs to the globin family.</text>
</comment>
<name>A0A7W8NHX2_9DEIO</name>
<dbReference type="SUPFAM" id="SSF46458">
    <property type="entry name" value="Globin-like"/>
    <property type="match status" value="1"/>
</dbReference>
<dbReference type="Gene3D" id="1.10.490.10">
    <property type="entry name" value="Globins"/>
    <property type="match status" value="1"/>
</dbReference>
<dbReference type="PROSITE" id="PS01033">
    <property type="entry name" value="GLOBIN"/>
    <property type="match status" value="1"/>
</dbReference>
<dbReference type="RefSeq" id="WP_184136564.1">
    <property type="nucleotide sequence ID" value="NZ_JACHFL010000016.1"/>
</dbReference>
<dbReference type="GO" id="GO:0005344">
    <property type="term" value="F:oxygen carrier activity"/>
    <property type="evidence" value="ECO:0007669"/>
    <property type="project" value="UniProtKB-KW"/>
</dbReference>
<dbReference type="InterPro" id="IPR000971">
    <property type="entry name" value="Globin"/>
</dbReference>
<dbReference type="GO" id="GO:0046872">
    <property type="term" value="F:metal ion binding"/>
    <property type="evidence" value="ECO:0007669"/>
    <property type="project" value="UniProtKB-KW"/>
</dbReference>
<dbReference type="Proteomes" id="UP000552709">
    <property type="component" value="Unassembled WGS sequence"/>
</dbReference>
<evidence type="ECO:0000313" key="7">
    <source>
        <dbReference type="EMBL" id="MBB5365233.1"/>
    </source>
</evidence>
<keyword evidence="7" id="KW-0560">Oxidoreductase</keyword>
<dbReference type="Pfam" id="PF00042">
    <property type="entry name" value="Globin"/>
    <property type="match status" value="1"/>
</dbReference>
<dbReference type="GO" id="GO:0046210">
    <property type="term" value="P:nitric oxide catabolic process"/>
    <property type="evidence" value="ECO:0007669"/>
    <property type="project" value="TreeGrafter"/>
</dbReference>